<accession>A0A3B0S4L2</accession>
<dbReference type="InterPro" id="IPR051531">
    <property type="entry name" value="N-acetyltransferase"/>
</dbReference>
<reference evidence="5" key="1">
    <citation type="submission" date="2018-06" db="EMBL/GenBank/DDBJ databases">
        <authorList>
            <person name="Zhirakovskaya E."/>
        </authorList>
    </citation>
    <scope>NUCLEOTIDE SEQUENCE</scope>
</reference>
<evidence type="ECO:0000256" key="2">
    <source>
        <dbReference type="ARBA" id="ARBA00023315"/>
    </source>
</evidence>
<keyword evidence="2" id="KW-0012">Acyltransferase</keyword>
<dbReference type="GO" id="GO:0008999">
    <property type="term" value="F:protein-N-terminal-alanine acetyltransferase activity"/>
    <property type="evidence" value="ECO:0007669"/>
    <property type="project" value="TreeGrafter"/>
</dbReference>
<evidence type="ECO:0000259" key="4">
    <source>
        <dbReference type="PROSITE" id="PS51186"/>
    </source>
</evidence>
<organism evidence="5">
    <name type="scientific">hydrothermal vent metagenome</name>
    <dbReference type="NCBI Taxonomy" id="652676"/>
    <lineage>
        <taxon>unclassified sequences</taxon>
        <taxon>metagenomes</taxon>
        <taxon>ecological metagenomes</taxon>
    </lineage>
</organism>
<proteinExistence type="inferred from homology"/>
<protein>
    <submittedName>
        <fullName evidence="5">Uncharacterized acetyltransferase SCO6490</fullName>
    </submittedName>
</protein>
<dbReference type="SUPFAM" id="SSF55729">
    <property type="entry name" value="Acyl-CoA N-acyltransferases (Nat)"/>
    <property type="match status" value="1"/>
</dbReference>
<dbReference type="InterPro" id="IPR016181">
    <property type="entry name" value="Acyl_CoA_acyltransferase"/>
</dbReference>
<dbReference type="PROSITE" id="PS51186">
    <property type="entry name" value="GNAT"/>
    <property type="match status" value="1"/>
</dbReference>
<evidence type="ECO:0000313" key="5">
    <source>
        <dbReference type="EMBL" id="VAW01011.1"/>
    </source>
</evidence>
<gene>
    <name evidence="5" type="ORF">MNBD_ALPHA01-2455</name>
</gene>
<feature type="domain" description="N-acetyltransferase" evidence="4">
    <location>
        <begin position="16"/>
        <end position="158"/>
    </location>
</feature>
<dbReference type="PANTHER" id="PTHR43792">
    <property type="entry name" value="GNAT FAMILY, PUTATIVE (AFU_ORTHOLOGUE AFUA_3G00765)-RELATED-RELATED"/>
    <property type="match status" value="1"/>
</dbReference>
<dbReference type="InterPro" id="IPR000182">
    <property type="entry name" value="GNAT_dom"/>
</dbReference>
<comment type="similarity">
    <text evidence="3">Belongs to the acetyltransferase family. RimJ subfamily.</text>
</comment>
<evidence type="ECO:0000256" key="3">
    <source>
        <dbReference type="ARBA" id="ARBA00038502"/>
    </source>
</evidence>
<sequence>MGERTYITAPTGRQAAEYREFLNRNMAYHKPWVHHSTDLDYFDQYLRRIKRGVTQGCFVLEVKSDRLLGVININNILLGPIRSASLGYYGDRNYAGTGHMTEAMGLVLKYAVEDLGLHRLEANIQPGNIPSIRLVQKLGFTKEGFSPKYLQIAGKWRDHERWAILDEDILLIK</sequence>
<keyword evidence="1 5" id="KW-0808">Transferase</keyword>
<dbReference type="GO" id="GO:0005737">
    <property type="term" value="C:cytoplasm"/>
    <property type="evidence" value="ECO:0007669"/>
    <property type="project" value="TreeGrafter"/>
</dbReference>
<dbReference type="AlphaFoldDB" id="A0A3B0S4L2"/>
<dbReference type="EMBL" id="UOEJ01000140">
    <property type="protein sequence ID" value="VAW01011.1"/>
    <property type="molecule type" value="Genomic_DNA"/>
</dbReference>
<dbReference type="Pfam" id="PF13302">
    <property type="entry name" value="Acetyltransf_3"/>
    <property type="match status" value="1"/>
</dbReference>
<dbReference type="PANTHER" id="PTHR43792:SF8">
    <property type="entry name" value="[RIBOSOMAL PROTEIN US5]-ALANINE N-ACETYLTRANSFERASE"/>
    <property type="match status" value="1"/>
</dbReference>
<evidence type="ECO:0000256" key="1">
    <source>
        <dbReference type="ARBA" id="ARBA00022679"/>
    </source>
</evidence>
<name>A0A3B0S4L2_9ZZZZ</name>
<dbReference type="Gene3D" id="3.40.630.30">
    <property type="match status" value="1"/>
</dbReference>